<evidence type="ECO:0000313" key="2">
    <source>
        <dbReference type="EMBL" id="EFG48120.1"/>
    </source>
</evidence>
<dbReference type="AlphaFoldDB" id="D4YL26"/>
<organism evidence="2 3">
    <name type="scientific">Brevibacterium mcbrellneri ATCC 49030</name>
    <dbReference type="NCBI Taxonomy" id="585530"/>
    <lineage>
        <taxon>Bacteria</taxon>
        <taxon>Bacillati</taxon>
        <taxon>Actinomycetota</taxon>
        <taxon>Actinomycetes</taxon>
        <taxon>Micrococcales</taxon>
        <taxon>Brevibacteriaceae</taxon>
        <taxon>Brevibacterium</taxon>
    </lineage>
</organism>
<dbReference type="PANTHER" id="PTHR43162">
    <property type="match status" value="1"/>
</dbReference>
<dbReference type="EMBL" id="ADNU01000018">
    <property type="protein sequence ID" value="EFG48120.1"/>
    <property type="molecule type" value="Genomic_DNA"/>
</dbReference>
<dbReference type="Gene3D" id="3.90.25.10">
    <property type="entry name" value="UDP-galactose 4-epimerase, domain 1"/>
    <property type="match status" value="1"/>
</dbReference>
<gene>
    <name evidence="2" type="ORF">HMPREF0183_0636</name>
</gene>
<dbReference type="Pfam" id="PF05368">
    <property type="entry name" value="NmrA"/>
    <property type="match status" value="1"/>
</dbReference>
<dbReference type="Proteomes" id="UP000005714">
    <property type="component" value="Unassembled WGS sequence"/>
</dbReference>
<accession>D4YL26</accession>
<protein>
    <submittedName>
        <fullName evidence="2">Oxidoreductase, short chain dehydrogenase/reductase family protein</fullName>
    </submittedName>
</protein>
<dbReference type="InterPro" id="IPR051604">
    <property type="entry name" value="Ergot_Alk_Oxidoreductase"/>
</dbReference>
<comment type="caution">
    <text evidence="2">The sequence shown here is derived from an EMBL/GenBank/DDBJ whole genome shotgun (WGS) entry which is preliminary data.</text>
</comment>
<evidence type="ECO:0000313" key="3">
    <source>
        <dbReference type="Proteomes" id="UP000005714"/>
    </source>
</evidence>
<dbReference type="STRING" id="585530.HMPREF0183_0636"/>
<name>D4YL26_9MICO</name>
<proteinExistence type="predicted"/>
<feature type="domain" description="NmrA-like" evidence="1">
    <location>
        <begin position="52"/>
        <end position="304"/>
    </location>
</feature>
<evidence type="ECO:0000259" key="1">
    <source>
        <dbReference type="Pfam" id="PF05368"/>
    </source>
</evidence>
<keyword evidence="3" id="KW-1185">Reference proteome</keyword>
<dbReference type="InterPro" id="IPR036291">
    <property type="entry name" value="NAD(P)-bd_dom_sf"/>
</dbReference>
<reference evidence="2 3" key="1">
    <citation type="submission" date="2010-04" db="EMBL/GenBank/DDBJ databases">
        <authorList>
            <person name="Qin X."/>
            <person name="Bachman B."/>
            <person name="Battles P."/>
            <person name="Bell A."/>
            <person name="Bess C."/>
            <person name="Bickham C."/>
            <person name="Chaboub L."/>
            <person name="Chen D."/>
            <person name="Coyle M."/>
            <person name="Deiros D.R."/>
            <person name="Dinh H."/>
            <person name="Forbes L."/>
            <person name="Fowler G."/>
            <person name="Francisco L."/>
            <person name="Fu Q."/>
            <person name="Gubbala S."/>
            <person name="Hale W."/>
            <person name="Han Y."/>
            <person name="Hemphill L."/>
            <person name="Highlander S.K."/>
            <person name="Hirani K."/>
            <person name="Hogues M."/>
            <person name="Jackson L."/>
            <person name="Jakkamsetti A."/>
            <person name="Javaid M."/>
            <person name="Jiang H."/>
            <person name="Korchina V."/>
            <person name="Kovar C."/>
            <person name="Lara F."/>
            <person name="Lee S."/>
            <person name="Mata R."/>
            <person name="Mathew T."/>
            <person name="Moen C."/>
            <person name="Morales K."/>
            <person name="Munidasa M."/>
            <person name="Nazareth L."/>
            <person name="Ngo R."/>
            <person name="Nguyen L."/>
            <person name="Okwuonu G."/>
            <person name="Ongeri F."/>
            <person name="Patil S."/>
            <person name="Petrosino J."/>
            <person name="Pham C."/>
            <person name="Pham P."/>
            <person name="Pu L.-L."/>
            <person name="Puazo M."/>
            <person name="Raj R."/>
            <person name="Reid J."/>
            <person name="Rouhana J."/>
            <person name="Saada N."/>
            <person name="Shang Y."/>
            <person name="Simmons D."/>
            <person name="Thornton R."/>
            <person name="Warren J."/>
            <person name="Weissenberger G."/>
            <person name="Zhang J."/>
            <person name="Zhang L."/>
            <person name="Zhou C."/>
            <person name="Zhu D."/>
            <person name="Muzny D."/>
            <person name="Worley K."/>
            <person name="Gibbs R."/>
        </authorList>
    </citation>
    <scope>NUCLEOTIDE SEQUENCE [LARGE SCALE GENOMIC DNA]</scope>
    <source>
        <strain evidence="2 3">ATCC 49030</strain>
    </source>
</reference>
<dbReference type="PANTHER" id="PTHR43162:SF1">
    <property type="entry name" value="PRESTALK A DIFFERENTIATION PROTEIN A"/>
    <property type="match status" value="1"/>
</dbReference>
<dbReference type="InterPro" id="IPR008030">
    <property type="entry name" value="NmrA-like"/>
</dbReference>
<dbReference type="SUPFAM" id="SSF51735">
    <property type="entry name" value="NAD(P)-binding Rossmann-fold domains"/>
    <property type="match status" value="1"/>
</dbReference>
<sequence>MLQSCHTSEQIRSLNRTNEQEIWIYKHAPAAWSRIASKNNQSMLTGGNNMYIIAGVTGRVGSVTARRLLDAGADVRVLVRRQIDAEAWTAQGAETRVVELSDQTALSDALEGATGVFALLPFDLTADDLDAHADALIASISGAVVNRRVPHVVMLSSGGADLAEGTGPIVGLHRLERALLTTGAVVTALRSGHFQEKVVDVVGVARDSGVYPVFAASAEAPIPMIATRDIGVAAAQMLLSPPARSESVDIVGPAYSERDVARVLGTALGRELHVATMPEDTWIEVLVNAGFRPHIAESLAELYRADEQGLLAPRGDRIIRGESSLEVTIDRLLTSGLG</sequence>
<dbReference type="Gene3D" id="3.40.50.720">
    <property type="entry name" value="NAD(P)-binding Rossmann-like Domain"/>
    <property type="match status" value="1"/>
</dbReference>
<dbReference type="eggNOG" id="COG0702">
    <property type="taxonomic scope" value="Bacteria"/>
</dbReference>